<gene>
    <name evidence="1" type="ORF">BDZ94DRAFT_420921</name>
</gene>
<name>A0A9P6CCP5_9AGAR</name>
<keyword evidence="2" id="KW-1185">Reference proteome</keyword>
<evidence type="ECO:0000313" key="1">
    <source>
        <dbReference type="EMBL" id="KAF9456218.1"/>
    </source>
</evidence>
<organism evidence="1 2">
    <name type="scientific">Collybia nuda</name>
    <dbReference type="NCBI Taxonomy" id="64659"/>
    <lineage>
        <taxon>Eukaryota</taxon>
        <taxon>Fungi</taxon>
        <taxon>Dikarya</taxon>
        <taxon>Basidiomycota</taxon>
        <taxon>Agaricomycotina</taxon>
        <taxon>Agaricomycetes</taxon>
        <taxon>Agaricomycetidae</taxon>
        <taxon>Agaricales</taxon>
        <taxon>Tricholomatineae</taxon>
        <taxon>Clitocybaceae</taxon>
        <taxon>Collybia</taxon>
    </lineage>
</organism>
<dbReference type="AlphaFoldDB" id="A0A9P6CCP5"/>
<proteinExistence type="predicted"/>
<dbReference type="OrthoDB" id="2833533at2759"/>
<sequence length="152" mass="17279">MIFLACPPKYIVALVPGFPLSHVGVMSDSQTSREELVALFASLRETTVPLLAFSSFDWTSRIDKFPFVAQNMSHLRQSCFNHFQPSVGEQEIWAKEMNEILPCLKDLLLIEINWFTPPEITPALLDNDLDTLTRWGHLCPSLEICRMPCKSP</sequence>
<dbReference type="Proteomes" id="UP000807353">
    <property type="component" value="Unassembled WGS sequence"/>
</dbReference>
<accession>A0A9P6CCP5</accession>
<reference evidence="1" key="1">
    <citation type="submission" date="2020-11" db="EMBL/GenBank/DDBJ databases">
        <authorList>
            <consortium name="DOE Joint Genome Institute"/>
            <person name="Ahrendt S."/>
            <person name="Riley R."/>
            <person name="Andreopoulos W."/>
            <person name="Labutti K."/>
            <person name="Pangilinan J."/>
            <person name="Ruiz-Duenas F.J."/>
            <person name="Barrasa J.M."/>
            <person name="Sanchez-Garcia M."/>
            <person name="Camarero S."/>
            <person name="Miyauchi S."/>
            <person name="Serrano A."/>
            <person name="Linde D."/>
            <person name="Babiker R."/>
            <person name="Drula E."/>
            <person name="Ayuso-Fernandez I."/>
            <person name="Pacheco R."/>
            <person name="Padilla G."/>
            <person name="Ferreira P."/>
            <person name="Barriuso J."/>
            <person name="Kellner H."/>
            <person name="Castanera R."/>
            <person name="Alfaro M."/>
            <person name="Ramirez L."/>
            <person name="Pisabarro A.G."/>
            <person name="Kuo A."/>
            <person name="Tritt A."/>
            <person name="Lipzen A."/>
            <person name="He G."/>
            <person name="Yan M."/>
            <person name="Ng V."/>
            <person name="Cullen D."/>
            <person name="Martin F."/>
            <person name="Rosso M.-N."/>
            <person name="Henrissat B."/>
            <person name="Hibbett D."/>
            <person name="Martinez A.T."/>
            <person name="Grigoriev I.V."/>
        </authorList>
    </citation>
    <scope>NUCLEOTIDE SEQUENCE</scope>
    <source>
        <strain evidence="1">CBS 247.69</strain>
    </source>
</reference>
<dbReference type="EMBL" id="MU150445">
    <property type="protein sequence ID" value="KAF9456218.1"/>
    <property type="molecule type" value="Genomic_DNA"/>
</dbReference>
<protein>
    <submittedName>
        <fullName evidence="1">Uncharacterized protein</fullName>
    </submittedName>
</protein>
<comment type="caution">
    <text evidence="1">The sequence shown here is derived from an EMBL/GenBank/DDBJ whole genome shotgun (WGS) entry which is preliminary data.</text>
</comment>
<evidence type="ECO:0000313" key="2">
    <source>
        <dbReference type="Proteomes" id="UP000807353"/>
    </source>
</evidence>